<evidence type="ECO:0000313" key="19">
    <source>
        <dbReference type="EMBL" id="AXG98515.1"/>
    </source>
</evidence>
<dbReference type="GO" id="GO:0005524">
    <property type="term" value="F:ATP binding"/>
    <property type="evidence" value="ECO:0007669"/>
    <property type="project" value="UniProtKB-KW"/>
</dbReference>
<dbReference type="RefSeq" id="WP_114671516.1">
    <property type="nucleotide sequence ID" value="NZ_CP031158.1"/>
</dbReference>
<keyword evidence="6 15" id="KW-0963">Cytoplasm</keyword>
<keyword evidence="10 15" id="KW-0067">ATP-binding</keyword>
<dbReference type="GO" id="GO:0005829">
    <property type="term" value="C:cytosol"/>
    <property type="evidence" value="ECO:0007669"/>
    <property type="project" value="TreeGrafter"/>
</dbReference>
<reference evidence="19 20" key="1">
    <citation type="submission" date="2018-07" db="EMBL/GenBank/DDBJ databases">
        <title>Complete Genome and Methylome Analysis of Deinococcus wulumuqiensis NEB 479.</title>
        <authorList>
            <person name="Fomenkov A."/>
            <person name="Luyten Y."/>
            <person name="Vincze T."/>
            <person name="Anton B.P."/>
            <person name="Clark T."/>
            <person name="Roberts R.J."/>
            <person name="Morgan R.D."/>
        </authorList>
    </citation>
    <scope>NUCLEOTIDE SEQUENCE [LARGE SCALE GENOMIC DNA]</scope>
    <source>
        <strain evidence="19 20">NEB 479</strain>
    </source>
</reference>
<dbReference type="CDD" id="cd02196">
    <property type="entry name" value="PurM"/>
    <property type="match status" value="1"/>
</dbReference>
<evidence type="ECO:0000256" key="10">
    <source>
        <dbReference type="ARBA" id="ARBA00022840"/>
    </source>
</evidence>
<evidence type="ECO:0000256" key="15">
    <source>
        <dbReference type="HAMAP-Rule" id="MF_00741"/>
    </source>
</evidence>
<dbReference type="GO" id="GO:0006189">
    <property type="term" value="P:'de novo' IMP biosynthetic process"/>
    <property type="evidence" value="ECO:0007669"/>
    <property type="project" value="UniProtKB-UniRule"/>
</dbReference>
<keyword evidence="7 15" id="KW-0436">Ligase</keyword>
<keyword evidence="8 15" id="KW-0547">Nucleotide-binding</keyword>
<dbReference type="InterPro" id="IPR036921">
    <property type="entry name" value="PurM-like_N_sf"/>
</dbReference>
<dbReference type="Pfam" id="PF00586">
    <property type="entry name" value="AIRS"/>
    <property type="match status" value="1"/>
</dbReference>
<comment type="subcellular location">
    <subcellularLocation>
        <location evidence="1 15">Cytoplasm</location>
    </subcellularLocation>
</comment>
<dbReference type="FunFam" id="3.90.650.10:FF:000011">
    <property type="entry name" value="Phosphoribosylformylglycinamidine cyclo-ligase"/>
    <property type="match status" value="1"/>
</dbReference>
<evidence type="ECO:0000256" key="1">
    <source>
        <dbReference type="ARBA" id="ARBA00004496"/>
    </source>
</evidence>
<proteinExistence type="inferred from homology"/>
<dbReference type="FunFam" id="3.30.1330.10:FF:000001">
    <property type="entry name" value="Phosphoribosylformylglycinamidine cyclo-ligase"/>
    <property type="match status" value="1"/>
</dbReference>
<evidence type="ECO:0000256" key="4">
    <source>
        <dbReference type="ARBA" id="ARBA00013047"/>
    </source>
</evidence>
<sequence>MMDKDLGAAPVSAYERAGVSIDAGHRAVDLMKGAVARTHTANVLGGLGGFGGLFRAAFGDMSDPVLVASTDGVGTKTKVAVKTGRFGGLGHDIVNHCVNDILVQGARPLFFLDYVAMGKLRPEAVAEVVTGAAQACEALGVALLGGETAEMPGVYVEGELDIVGTIVGVVDRPRLIDGGRIEAGDAVIALPSSGLHTNGFSLARMALDPLDWHEARADLNGQTLAEVLPVPHRSYLPAYDALEQAGMDVRGMAHITGGGLVDNPPRVFPAGIGMRVDTASWQVPPLFELIVREAGVERQEAFRALNMGVGFLFIVPAAQREQAMQTLQAAGERPWVIGEMVAGQGVTFTGGTEGTGNTGGIGGGRS</sequence>
<dbReference type="Gene3D" id="3.30.1330.10">
    <property type="entry name" value="PurM-like, N-terminal domain"/>
    <property type="match status" value="1"/>
</dbReference>
<dbReference type="Proteomes" id="UP000253744">
    <property type="component" value="Chromosome"/>
</dbReference>
<organism evidence="19 20">
    <name type="scientific">Deinococcus wulumuqiensis</name>
    <dbReference type="NCBI Taxonomy" id="980427"/>
    <lineage>
        <taxon>Bacteria</taxon>
        <taxon>Thermotogati</taxon>
        <taxon>Deinococcota</taxon>
        <taxon>Deinococci</taxon>
        <taxon>Deinococcales</taxon>
        <taxon>Deinococcaceae</taxon>
        <taxon>Deinococcus</taxon>
    </lineage>
</organism>
<dbReference type="SUPFAM" id="SSF56042">
    <property type="entry name" value="PurM C-terminal domain-like"/>
    <property type="match status" value="1"/>
</dbReference>
<protein>
    <recommendedName>
        <fullName evidence="5 15">Phosphoribosylformylglycinamidine cyclo-ligase</fullName>
        <ecNumber evidence="4 15">6.3.3.1</ecNumber>
    </recommendedName>
    <alternativeName>
        <fullName evidence="12 15">AIR synthase</fullName>
    </alternativeName>
    <alternativeName>
        <fullName evidence="13 15">AIRS</fullName>
    </alternativeName>
    <alternativeName>
        <fullName evidence="11 15">Phosphoribosyl-aminoimidazole synthetase</fullName>
    </alternativeName>
</protein>
<feature type="compositionally biased region" description="Gly residues" evidence="16">
    <location>
        <begin position="351"/>
        <end position="366"/>
    </location>
</feature>
<dbReference type="PANTHER" id="PTHR10520:SF12">
    <property type="entry name" value="TRIFUNCTIONAL PURINE BIOSYNTHETIC PROTEIN ADENOSINE-3"/>
    <property type="match status" value="1"/>
</dbReference>
<feature type="domain" description="PurM-like N-terminal" evidence="17">
    <location>
        <begin position="64"/>
        <end position="170"/>
    </location>
</feature>
<dbReference type="AlphaFoldDB" id="A0A345IFP3"/>
<evidence type="ECO:0000256" key="13">
    <source>
        <dbReference type="ARBA" id="ARBA00033093"/>
    </source>
</evidence>
<dbReference type="UniPathway" id="UPA00074">
    <property type="reaction ID" value="UER00129"/>
</dbReference>
<feature type="region of interest" description="Disordered" evidence="16">
    <location>
        <begin position="347"/>
        <end position="366"/>
    </location>
</feature>
<dbReference type="EC" id="6.3.3.1" evidence="4 15"/>
<dbReference type="InterPro" id="IPR036676">
    <property type="entry name" value="PurM-like_C_sf"/>
</dbReference>
<dbReference type="NCBIfam" id="TIGR00878">
    <property type="entry name" value="purM"/>
    <property type="match status" value="1"/>
</dbReference>
<dbReference type="SUPFAM" id="SSF55326">
    <property type="entry name" value="PurM N-terminal domain-like"/>
    <property type="match status" value="1"/>
</dbReference>
<comment type="pathway">
    <text evidence="2 15">Purine metabolism; IMP biosynthesis via de novo pathway; 5-amino-1-(5-phospho-D-ribosyl)imidazole from N(2)-formyl-N(1)-(5-phospho-D-ribosyl)glycinamide: step 2/2.</text>
</comment>
<feature type="domain" description="PurM-like C-terminal" evidence="18">
    <location>
        <begin position="182"/>
        <end position="349"/>
    </location>
</feature>
<evidence type="ECO:0000256" key="9">
    <source>
        <dbReference type="ARBA" id="ARBA00022755"/>
    </source>
</evidence>
<evidence type="ECO:0000256" key="16">
    <source>
        <dbReference type="SAM" id="MobiDB-lite"/>
    </source>
</evidence>
<dbReference type="Pfam" id="PF02769">
    <property type="entry name" value="AIRS_C"/>
    <property type="match status" value="1"/>
</dbReference>
<evidence type="ECO:0000256" key="8">
    <source>
        <dbReference type="ARBA" id="ARBA00022741"/>
    </source>
</evidence>
<dbReference type="Gene3D" id="3.90.650.10">
    <property type="entry name" value="PurM-like C-terminal domain"/>
    <property type="match status" value="1"/>
</dbReference>
<evidence type="ECO:0000256" key="3">
    <source>
        <dbReference type="ARBA" id="ARBA00010280"/>
    </source>
</evidence>
<evidence type="ECO:0000256" key="2">
    <source>
        <dbReference type="ARBA" id="ARBA00004686"/>
    </source>
</evidence>
<evidence type="ECO:0000259" key="18">
    <source>
        <dbReference type="Pfam" id="PF02769"/>
    </source>
</evidence>
<evidence type="ECO:0000256" key="7">
    <source>
        <dbReference type="ARBA" id="ARBA00022598"/>
    </source>
</evidence>
<name>A0A345IFP3_9DEIO</name>
<accession>A0A345IFP3</accession>
<dbReference type="InterPro" id="IPR016188">
    <property type="entry name" value="PurM-like_N"/>
</dbReference>
<evidence type="ECO:0000256" key="6">
    <source>
        <dbReference type="ARBA" id="ARBA00022490"/>
    </source>
</evidence>
<dbReference type="PANTHER" id="PTHR10520">
    <property type="entry name" value="TRIFUNCTIONAL PURINE BIOSYNTHETIC PROTEIN ADENOSINE-3-RELATED"/>
    <property type="match status" value="1"/>
</dbReference>
<dbReference type="InterPro" id="IPR004733">
    <property type="entry name" value="PurM_cligase"/>
</dbReference>
<dbReference type="GO" id="GO:0004641">
    <property type="term" value="F:phosphoribosylformylglycinamidine cyclo-ligase activity"/>
    <property type="evidence" value="ECO:0007669"/>
    <property type="project" value="UniProtKB-UniRule"/>
</dbReference>
<evidence type="ECO:0000313" key="20">
    <source>
        <dbReference type="Proteomes" id="UP000253744"/>
    </source>
</evidence>
<comment type="similarity">
    <text evidence="3 15">Belongs to the AIR synthase family.</text>
</comment>
<dbReference type="InterPro" id="IPR010918">
    <property type="entry name" value="PurM-like_C_dom"/>
</dbReference>
<dbReference type="STRING" id="1288484.GCA_000348665_01491"/>
<dbReference type="GO" id="GO:0046084">
    <property type="term" value="P:adenine biosynthetic process"/>
    <property type="evidence" value="ECO:0007669"/>
    <property type="project" value="TreeGrafter"/>
</dbReference>
<evidence type="ECO:0000256" key="12">
    <source>
        <dbReference type="ARBA" id="ARBA00032931"/>
    </source>
</evidence>
<dbReference type="HAMAP" id="MF_00741">
    <property type="entry name" value="AIRS"/>
    <property type="match status" value="1"/>
</dbReference>
<keyword evidence="9 15" id="KW-0658">Purine biosynthesis</keyword>
<evidence type="ECO:0000256" key="11">
    <source>
        <dbReference type="ARBA" id="ARBA00031908"/>
    </source>
</evidence>
<dbReference type="KEGG" id="dwu:DVJ83_04295"/>
<evidence type="ECO:0000256" key="5">
    <source>
        <dbReference type="ARBA" id="ARBA00020367"/>
    </source>
</evidence>
<evidence type="ECO:0000259" key="17">
    <source>
        <dbReference type="Pfam" id="PF00586"/>
    </source>
</evidence>
<evidence type="ECO:0000256" key="14">
    <source>
        <dbReference type="ARBA" id="ARBA00049057"/>
    </source>
</evidence>
<dbReference type="EMBL" id="CP031158">
    <property type="protein sequence ID" value="AXG98515.1"/>
    <property type="molecule type" value="Genomic_DNA"/>
</dbReference>
<dbReference type="GO" id="GO:0004637">
    <property type="term" value="F:phosphoribosylamine-glycine ligase activity"/>
    <property type="evidence" value="ECO:0007669"/>
    <property type="project" value="TreeGrafter"/>
</dbReference>
<gene>
    <name evidence="15" type="primary">purM</name>
    <name evidence="19" type="ORF">DVJ83_04295</name>
</gene>
<comment type="catalytic activity">
    <reaction evidence="14 15">
        <text>2-formamido-N(1)-(5-O-phospho-beta-D-ribosyl)acetamidine + ATP = 5-amino-1-(5-phospho-beta-D-ribosyl)imidazole + ADP + phosphate + H(+)</text>
        <dbReference type="Rhea" id="RHEA:23032"/>
        <dbReference type="ChEBI" id="CHEBI:15378"/>
        <dbReference type="ChEBI" id="CHEBI:30616"/>
        <dbReference type="ChEBI" id="CHEBI:43474"/>
        <dbReference type="ChEBI" id="CHEBI:137981"/>
        <dbReference type="ChEBI" id="CHEBI:147287"/>
        <dbReference type="ChEBI" id="CHEBI:456216"/>
        <dbReference type="EC" id="6.3.3.1"/>
    </reaction>
</comment>